<organism evidence="1 2">
    <name type="scientific">Pseudomonas salomonii</name>
    <dbReference type="NCBI Taxonomy" id="191391"/>
    <lineage>
        <taxon>Bacteria</taxon>
        <taxon>Pseudomonadati</taxon>
        <taxon>Pseudomonadota</taxon>
        <taxon>Gammaproteobacteria</taxon>
        <taxon>Pseudomonadales</taxon>
        <taxon>Pseudomonadaceae</taxon>
        <taxon>Pseudomonas</taxon>
    </lineage>
</organism>
<dbReference type="Proteomes" id="UP000561369">
    <property type="component" value="Unassembled WGS sequence"/>
</dbReference>
<evidence type="ECO:0000313" key="1">
    <source>
        <dbReference type="EMBL" id="NWF11035.1"/>
    </source>
</evidence>
<evidence type="ECO:0000313" key="2">
    <source>
        <dbReference type="Proteomes" id="UP000561369"/>
    </source>
</evidence>
<dbReference type="Pfam" id="PF19614">
    <property type="entry name" value="DUF6119"/>
    <property type="match status" value="1"/>
</dbReference>
<dbReference type="EMBL" id="JACAQV010000027">
    <property type="protein sequence ID" value="NWF11035.1"/>
    <property type="molecule type" value="Genomic_DNA"/>
</dbReference>
<dbReference type="InterPro" id="IPR026487">
    <property type="entry name" value="CHP04141"/>
</dbReference>
<sequence length="537" mass="61707">MPKRARERKEKLSIYLAKKGKVDDIELLKLENSKLPISLEIQNIEKALLYIKKDQPIHSPPWTKLFTSREEVSDDDFGTSSSVGAALVISTLQEKFIITFGTGFHLLNEENIERDFGLRVTLNSVNPDKLRSLDKSSYDHNPLNSRTQSTKEVDIFDLHMDSEVEILSTVTGSSTVEIFGSHITGRDAFTVITSLDLDNLNLILEEALNRHKQKLPEIFEWVENINRVRDLDDIEILDMELENVLNGPNLDNFWLGEPEIVDWENQIGYSFDLYARTERHVVLEMKHLVDHLKSKPAPLSIESLKQTQVHINDNLYKSIKSWSAYKCLYAEISYSGESYILRNATWYKVDSNFVKKIDDHLLSLNTYNGPLPRYEEDREEDYNQKLILDPSFELLDKKNIKIGGAYDKLEFCDVIKNGNELIHVKYYRSSSTLSHLFSQGCVSAEAFISDTEFRKKLNSKLPNSIRLTDPTARPNPSDYKIVYAIATTKKLPSELPFFSKVTLKNALKILRGLNYQVEIIAIDVDPNLLIKKKCRPK</sequence>
<name>A0A7Y8KRA2_9PSED</name>
<accession>A0A7Y8KRA2</accession>
<reference evidence="1 2" key="1">
    <citation type="submission" date="2020-04" db="EMBL/GenBank/DDBJ databases">
        <title>Molecular characterization of pseudomonads from Agaricus bisporus reveal novel blotch 2 pathogens in Western Europe.</title>
        <authorList>
            <person name="Taparia T."/>
            <person name="Krijger M."/>
            <person name="Haynes E."/>
            <person name="Elpinstone J.G."/>
            <person name="Noble R."/>
            <person name="Van Der Wolf J."/>
        </authorList>
    </citation>
    <scope>NUCLEOTIDE SEQUENCE [LARGE SCALE GENOMIC DNA]</scope>
    <source>
        <strain evidence="1 2">IPO3765</strain>
    </source>
</reference>
<dbReference type="AlphaFoldDB" id="A0A7Y8KRA2"/>
<dbReference type="NCBIfam" id="TIGR04141">
    <property type="entry name" value="TIGR04141 family sporadically distributed protein"/>
    <property type="match status" value="1"/>
</dbReference>
<protein>
    <submittedName>
        <fullName evidence="1">TIGR04141 family sporadically distributed protein</fullName>
    </submittedName>
</protein>
<comment type="caution">
    <text evidence="1">The sequence shown here is derived from an EMBL/GenBank/DDBJ whole genome shotgun (WGS) entry which is preliminary data.</text>
</comment>
<proteinExistence type="predicted"/>
<dbReference type="RefSeq" id="WP_177024943.1">
    <property type="nucleotide sequence ID" value="NZ_JACAQV010000027.1"/>
</dbReference>
<gene>
    <name evidence="1" type="ORF">HX810_25495</name>
</gene>